<dbReference type="AlphaFoldDB" id="A0A3L6EGG1"/>
<reference evidence="1 2" key="1">
    <citation type="journal article" date="2018" name="Nat. Genet.">
        <title>Extensive intraspecific gene order and gene structural variations between Mo17 and other maize genomes.</title>
        <authorList>
            <person name="Sun S."/>
            <person name="Zhou Y."/>
            <person name="Chen J."/>
            <person name="Shi J."/>
            <person name="Zhao H."/>
            <person name="Zhao H."/>
            <person name="Song W."/>
            <person name="Zhang M."/>
            <person name="Cui Y."/>
            <person name="Dong X."/>
            <person name="Liu H."/>
            <person name="Ma X."/>
            <person name="Jiao Y."/>
            <person name="Wang B."/>
            <person name="Wei X."/>
            <person name="Stein J.C."/>
            <person name="Glaubitz J.C."/>
            <person name="Lu F."/>
            <person name="Yu G."/>
            <person name="Liang C."/>
            <person name="Fengler K."/>
            <person name="Li B."/>
            <person name="Rafalski A."/>
            <person name="Schnable P.S."/>
            <person name="Ware D.H."/>
            <person name="Buckler E.S."/>
            <person name="Lai J."/>
        </authorList>
    </citation>
    <scope>NUCLEOTIDE SEQUENCE [LARGE SCALE GENOMIC DNA]</scope>
    <source>
        <strain evidence="2">cv. Missouri 17</strain>
        <tissue evidence="1">Seedling</tissue>
    </source>
</reference>
<evidence type="ECO:0000313" key="1">
    <source>
        <dbReference type="EMBL" id="PWZ20134.1"/>
    </source>
</evidence>
<sequence length="17" mass="2047">MSVSTFYRFNNLVCHTQ</sequence>
<comment type="caution">
    <text evidence="1">The sequence shown here is derived from an EMBL/GenBank/DDBJ whole genome shotgun (WGS) entry which is preliminary data.</text>
</comment>
<protein>
    <submittedName>
        <fullName evidence="1">Uncharacterized protein</fullName>
    </submittedName>
</protein>
<dbReference type="Proteomes" id="UP000251960">
    <property type="component" value="Chromosome 5"/>
</dbReference>
<proteinExistence type="predicted"/>
<name>A0A3L6EGG1_MAIZE</name>
<accession>A0A3L6EGG1</accession>
<gene>
    <name evidence="1" type="ORF">Zm00014a_008932</name>
</gene>
<evidence type="ECO:0000313" key="2">
    <source>
        <dbReference type="Proteomes" id="UP000251960"/>
    </source>
</evidence>
<dbReference type="EMBL" id="NCVQ01000006">
    <property type="protein sequence ID" value="PWZ20134.1"/>
    <property type="molecule type" value="Genomic_DNA"/>
</dbReference>
<organism evidence="1 2">
    <name type="scientific">Zea mays</name>
    <name type="common">Maize</name>
    <dbReference type="NCBI Taxonomy" id="4577"/>
    <lineage>
        <taxon>Eukaryota</taxon>
        <taxon>Viridiplantae</taxon>
        <taxon>Streptophyta</taxon>
        <taxon>Embryophyta</taxon>
        <taxon>Tracheophyta</taxon>
        <taxon>Spermatophyta</taxon>
        <taxon>Magnoliopsida</taxon>
        <taxon>Liliopsida</taxon>
        <taxon>Poales</taxon>
        <taxon>Poaceae</taxon>
        <taxon>PACMAD clade</taxon>
        <taxon>Panicoideae</taxon>
        <taxon>Andropogonodae</taxon>
        <taxon>Andropogoneae</taxon>
        <taxon>Tripsacinae</taxon>
        <taxon>Zea</taxon>
    </lineage>
</organism>